<dbReference type="RefSeq" id="WP_041887102.1">
    <property type="nucleotide sequence ID" value="NZ_CP157278.1"/>
</dbReference>
<name>A0A0D0GEL7_9SPHI</name>
<keyword evidence="3" id="KW-1185">Reference proteome</keyword>
<dbReference type="EMBL" id="JXRA01000155">
    <property type="protein sequence ID" value="KIO74620.1"/>
    <property type="molecule type" value="Genomic_DNA"/>
</dbReference>
<comment type="caution">
    <text evidence="2">The sequence shown here is derived from an EMBL/GenBank/DDBJ whole genome shotgun (WGS) entry which is preliminary data.</text>
</comment>
<evidence type="ECO:0000313" key="2">
    <source>
        <dbReference type="EMBL" id="KIO74620.1"/>
    </source>
</evidence>
<organism evidence="2 3">
    <name type="scientific">Pedobacter lusitanus</name>
    <dbReference type="NCBI Taxonomy" id="1503925"/>
    <lineage>
        <taxon>Bacteria</taxon>
        <taxon>Pseudomonadati</taxon>
        <taxon>Bacteroidota</taxon>
        <taxon>Sphingobacteriia</taxon>
        <taxon>Sphingobacteriales</taxon>
        <taxon>Sphingobacteriaceae</taxon>
        <taxon>Pedobacter</taxon>
    </lineage>
</organism>
<proteinExistence type="predicted"/>
<reference evidence="2 3" key="1">
    <citation type="submission" date="2015-01" db="EMBL/GenBank/DDBJ databases">
        <title>Draft genome sequence of Pedobacter sp. NL19 isolated from sludge of an effluent treatment pond in an abandoned uranium mine.</title>
        <authorList>
            <person name="Santos T."/>
            <person name="Caetano T."/>
            <person name="Covas C."/>
            <person name="Cruz A."/>
            <person name="Mendo S."/>
        </authorList>
    </citation>
    <scope>NUCLEOTIDE SEQUENCE [LARGE SCALE GENOMIC DNA]</scope>
    <source>
        <strain evidence="2 3">NL19</strain>
    </source>
</reference>
<evidence type="ECO:0000313" key="3">
    <source>
        <dbReference type="Proteomes" id="UP000032049"/>
    </source>
</evidence>
<dbReference type="Proteomes" id="UP000032049">
    <property type="component" value="Unassembled WGS sequence"/>
</dbReference>
<dbReference type="AlphaFoldDB" id="A0A0D0GEL7"/>
<sequence>MEKANSLLQDMTFTDKVMVGLKKALRNLVEEAALNNENLVVGDKNGNPASVPAKELLKALPE</sequence>
<evidence type="ECO:0000256" key="1">
    <source>
        <dbReference type="SAM" id="MobiDB-lite"/>
    </source>
</evidence>
<feature type="region of interest" description="Disordered" evidence="1">
    <location>
        <begin position="43"/>
        <end position="62"/>
    </location>
</feature>
<gene>
    <name evidence="2" type="ORF">TH53_25380</name>
</gene>
<accession>A0A0D0GEL7</accession>
<protein>
    <submittedName>
        <fullName evidence="2">Uncharacterized protein</fullName>
    </submittedName>
</protein>